<dbReference type="InterPro" id="IPR036443">
    <property type="entry name" value="Znf_RanBP2_sf"/>
</dbReference>
<feature type="compositionally biased region" description="Basic residues" evidence="8">
    <location>
        <begin position="1"/>
        <end position="37"/>
    </location>
</feature>
<dbReference type="GO" id="GO:0000398">
    <property type="term" value="P:mRNA splicing, via spliceosome"/>
    <property type="evidence" value="ECO:0007669"/>
    <property type="project" value="TreeGrafter"/>
</dbReference>
<dbReference type="Pfam" id="PF00076">
    <property type="entry name" value="RRM_1"/>
    <property type="match status" value="1"/>
</dbReference>
<dbReference type="PANTHER" id="PTHR13948">
    <property type="entry name" value="RNA-BINDING PROTEIN"/>
    <property type="match status" value="1"/>
</dbReference>
<dbReference type="Gene3D" id="3.30.70.330">
    <property type="match status" value="2"/>
</dbReference>
<keyword evidence="3 7" id="KW-0863">Zinc-finger</keyword>
<dbReference type="PROSITE" id="PS50157">
    <property type="entry name" value="ZINC_FINGER_C2H2_2"/>
    <property type="match status" value="1"/>
</dbReference>
<comment type="caution">
    <text evidence="12">The sequence shown here is derived from an EMBL/GenBank/DDBJ whole genome shotgun (WGS) entry which is preliminary data.</text>
</comment>
<dbReference type="PROSITE" id="PS50199">
    <property type="entry name" value="ZF_RANBP2_2"/>
    <property type="match status" value="1"/>
</dbReference>
<dbReference type="InterPro" id="IPR012677">
    <property type="entry name" value="Nucleotide-bd_a/b_plait_sf"/>
</dbReference>
<dbReference type="GO" id="GO:0003723">
    <property type="term" value="F:RNA binding"/>
    <property type="evidence" value="ECO:0007669"/>
    <property type="project" value="UniProtKB-UniRule"/>
</dbReference>
<evidence type="ECO:0008006" key="14">
    <source>
        <dbReference type="Google" id="ProtNLM"/>
    </source>
</evidence>
<evidence type="ECO:0000313" key="13">
    <source>
        <dbReference type="Proteomes" id="UP000054937"/>
    </source>
</evidence>
<accession>A0A0V0R492</accession>
<evidence type="ECO:0000256" key="7">
    <source>
        <dbReference type="PROSITE-ProRule" id="PRU00322"/>
    </source>
</evidence>
<dbReference type="InParanoid" id="A0A0V0R492"/>
<organism evidence="12 13">
    <name type="scientific">Pseudocohnilembus persalinus</name>
    <name type="common">Ciliate</name>
    <dbReference type="NCBI Taxonomy" id="266149"/>
    <lineage>
        <taxon>Eukaryota</taxon>
        <taxon>Sar</taxon>
        <taxon>Alveolata</taxon>
        <taxon>Ciliophora</taxon>
        <taxon>Intramacronucleata</taxon>
        <taxon>Oligohymenophorea</taxon>
        <taxon>Scuticociliatia</taxon>
        <taxon>Philasterida</taxon>
        <taxon>Pseudocohnilembidae</taxon>
        <taxon>Pseudocohnilembus</taxon>
    </lineage>
</organism>
<evidence type="ECO:0000313" key="12">
    <source>
        <dbReference type="EMBL" id="KRX09287.1"/>
    </source>
</evidence>
<evidence type="ECO:0000256" key="4">
    <source>
        <dbReference type="ARBA" id="ARBA00022833"/>
    </source>
</evidence>
<feature type="domain" description="C2H2-type" evidence="10">
    <location>
        <begin position="585"/>
        <end position="610"/>
    </location>
</feature>
<evidence type="ECO:0000256" key="8">
    <source>
        <dbReference type="SAM" id="MobiDB-lite"/>
    </source>
</evidence>
<dbReference type="Proteomes" id="UP000054937">
    <property type="component" value="Unassembled WGS sequence"/>
</dbReference>
<feature type="region of interest" description="Disordered" evidence="8">
    <location>
        <begin position="1"/>
        <end position="68"/>
    </location>
</feature>
<dbReference type="SUPFAM" id="SSF54928">
    <property type="entry name" value="RNA-binding domain, RBD"/>
    <property type="match status" value="2"/>
</dbReference>
<feature type="region of interest" description="Disordered" evidence="8">
    <location>
        <begin position="461"/>
        <end position="578"/>
    </location>
</feature>
<dbReference type="GO" id="GO:0005634">
    <property type="term" value="C:nucleus"/>
    <property type="evidence" value="ECO:0007669"/>
    <property type="project" value="UniProtKB-SubCell"/>
</dbReference>
<feature type="compositionally biased region" description="Low complexity" evidence="8">
    <location>
        <begin position="541"/>
        <end position="575"/>
    </location>
</feature>
<evidence type="ECO:0000256" key="6">
    <source>
        <dbReference type="PROSITE-ProRule" id="PRU00176"/>
    </source>
</evidence>
<feature type="region of interest" description="Disordered" evidence="8">
    <location>
        <begin position="397"/>
        <end position="443"/>
    </location>
</feature>
<dbReference type="PROSITE" id="PS01358">
    <property type="entry name" value="ZF_RANBP2_1"/>
    <property type="match status" value="1"/>
</dbReference>
<proteinExistence type="predicted"/>
<name>A0A0V0R492_PSEPJ</name>
<keyword evidence="4" id="KW-0862">Zinc</keyword>
<dbReference type="EMBL" id="LDAU01000053">
    <property type="protein sequence ID" value="KRX09287.1"/>
    <property type="molecule type" value="Genomic_DNA"/>
</dbReference>
<feature type="compositionally biased region" description="Basic and acidic residues" evidence="8">
    <location>
        <begin position="461"/>
        <end position="525"/>
    </location>
</feature>
<evidence type="ECO:0000259" key="10">
    <source>
        <dbReference type="PROSITE" id="PS50157"/>
    </source>
</evidence>
<dbReference type="SMART" id="SM00360">
    <property type="entry name" value="RRM"/>
    <property type="match status" value="1"/>
</dbReference>
<evidence type="ECO:0000256" key="1">
    <source>
        <dbReference type="ARBA" id="ARBA00004123"/>
    </source>
</evidence>
<keyword evidence="6" id="KW-0694">RNA-binding</keyword>
<dbReference type="OMA" id="DDSICNT"/>
<keyword evidence="13" id="KW-1185">Reference proteome</keyword>
<evidence type="ECO:0000256" key="5">
    <source>
        <dbReference type="ARBA" id="ARBA00023242"/>
    </source>
</evidence>
<feature type="domain" description="RRM" evidence="9">
    <location>
        <begin position="223"/>
        <end position="302"/>
    </location>
</feature>
<evidence type="ECO:0000256" key="2">
    <source>
        <dbReference type="ARBA" id="ARBA00022723"/>
    </source>
</evidence>
<dbReference type="OrthoDB" id="439808at2759"/>
<dbReference type="InterPro" id="IPR000504">
    <property type="entry name" value="RRM_dom"/>
</dbReference>
<feature type="domain" description="RanBP2-type" evidence="11">
    <location>
        <begin position="171"/>
        <end position="200"/>
    </location>
</feature>
<dbReference type="InterPro" id="IPR013087">
    <property type="entry name" value="Znf_C2H2_type"/>
</dbReference>
<keyword evidence="2" id="KW-0479">Metal-binding</keyword>
<dbReference type="Gene3D" id="4.10.1060.10">
    <property type="entry name" value="Zinc finger, RanBP2-type"/>
    <property type="match status" value="1"/>
</dbReference>
<sequence>MGRSRSRSKSASKKKSKKDKRSKKSKKYTRSRSRSKSYRSYSNSPRRYKNRDRDRDRDRDRSRDEDYYRSKNEPSQWLYIQDIQDDLTQEIIENAFQDVSIQAGTSLPDEVRMVVFFKQVFIQYPSVASASKVLYHQKGKIQINGFTYNMDFYVNEQQKQAQLTIPAYLDSTQDWMCEKCDYKNFAKRTRCHKCDRPKSQVCKALITPAQIKPQVIENVQNTSLMVRGNVITQVTETQLLDIFQKFSQVKDIRLVKNKTTGAQRDFAFVEFFTVEEAEKVLEQTERDLRINGQDVHVLYSKSKNETSGGSSSGSYSTQQQQQLQYYNYIQQQQQPQIENIQNPDAAYYQQSAAYYQNYQGQQGQQSQYQQQIYQPIDPNNPQIQQYNQQILHPQMPQQQVPLPPQPPQPQQQPSQDSYQSAYMSIQEDQESLRKKEEQKRKDDEILQQKKLEAEKMLQKKLKQEKELQEKLRRQQEDPLIKKQREEEELRKKEEEKKKQQEKEQKEKELQEKINRQKKAEQELKKWEKRQKFQAMAPDSPQQQDQQQNQDQQAQMQQNDDKNQVQNQIKNQQQQKSVDDNKTFLIICSICKKKFKSQEILRQHDKYSESHKNFLKQIEVGV</sequence>
<reference evidence="12 13" key="1">
    <citation type="journal article" date="2015" name="Sci. Rep.">
        <title>Genome of the facultative scuticociliatosis pathogen Pseudocohnilembus persalinus provides insight into its virulence through horizontal gene transfer.</title>
        <authorList>
            <person name="Xiong J."/>
            <person name="Wang G."/>
            <person name="Cheng J."/>
            <person name="Tian M."/>
            <person name="Pan X."/>
            <person name="Warren A."/>
            <person name="Jiang C."/>
            <person name="Yuan D."/>
            <person name="Miao W."/>
        </authorList>
    </citation>
    <scope>NUCLEOTIDE SEQUENCE [LARGE SCALE GENOMIC DNA]</scope>
    <source>
        <strain evidence="12">36N120E</strain>
    </source>
</reference>
<evidence type="ECO:0000256" key="3">
    <source>
        <dbReference type="ARBA" id="ARBA00022771"/>
    </source>
</evidence>
<feature type="compositionally biased region" description="Pro residues" evidence="8">
    <location>
        <begin position="401"/>
        <end position="410"/>
    </location>
</feature>
<gene>
    <name evidence="12" type="ORF">PPERSA_05956</name>
</gene>
<dbReference type="SMART" id="SM00547">
    <property type="entry name" value="ZnF_RBZ"/>
    <property type="match status" value="1"/>
</dbReference>
<evidence type="ECO:0000259" key="11">
    <source>
        <dbReference type="PROSITE" id="PS50199"/>
    </source>
</evidence>
<feature type="compositionally biased region" description="Basic and acidic residues" evidence="8">
    <location>
        <begin position="430"/>
        <end position="443"/>
    </location>
</feature>
<evidence type="ECO:0000259" key="9">
    <source>
        <dbReference type="PROSITE" id="PS50102"/>
    </source>
</evidence>
<dbReference type="PROSITE" id="PS50102">
    <property type="entry name" value="RRM"/>
    <property type="match status" value="1"/>
</dbReference>
<dbReference type="GO" id="GO:0008270">
    <property type="term" value="F:zinc ion binding"/>
    <property type="evidence" value="ECO:0007669"/>
    <property type="project" value="UniProtKB-KW"/>
</dbReference>
<dbReference type="SUPFAM" id="SSF90209">
    <property type="entry name" value="Ran binding protein zinc finger-like"/>
    <property type="match status" value="1"/>
</dbReference>
<dbReference type="AlphaFoldDB" id="A0A0V0R492"/>
<comment type="subcellular location">
    <subcellularLocation>
        <location evidence="1">Nucleus</location>
    </subcellularLocation>
</comment>
<feature type="compositionally biased region" description="Basic and acidic residues" evidence="8">
    <location>
        <begin position="51"/>
        <end position="68"/>
    </location>
</feature>
<protein>
    <recommendedName>
        <fullName evidence="14">RRM domain-containing protein</fullName>
    </recommendedName>
</protein>
<dbReference type="InterPro" id="IPR001876">
    <property type="entry name" value="Znf_RanBP2"/>
</dbReference>
<keyword evidence="5" id="KW-0539">Nucleus</keyword>
<dbReference type="PANTHER" id="PTHR13948:SF3">
    <property type="entry name" value="FI21118P1"/>
    <property type="match status" value="1"/>
</dbReference>
<dbReference type="InterPro" id="IPR035979">
    <property type="entry name" value="RBD_domain_sf"/>
</dbReference>